<organism evidence="1 2">
    <name type="scientific">Yasminevirus sp. GU-2018</name>
    <dbReference type="NCBI Taxonomy" id="2420051"/>
    <lineage>
        <taxon>Viruses</taxon>
        <taxon>Varidnaviria</taxon>
        <taxon>Bamfordvirae</taxon>
        <taxon>Nucleocytoviricota</taxon>
        <taxon>Megaviricetes</taxon>
        <taxon>Imitervirales</taxon>
        <taxon>Mimiviridae</taxon>
        <taxon>Klosneuvirinae</taxon>
        <taxon>Yasminevirus</taxon>
        <taxon>Yasminevirus saudimassiliense</taxon>
    </lineage>
</organism>
<proteinExistence type="predicted"/>
<dbReference type="Gene3D" id="3.40.30.10">
    <property type="entry name" value="Glutaredoxin"/>
    <property type="match status" value="1"/>
</dbReference>
<gene>
    <name evidence="1" type="ORF">YASMINEVIRUS_387</name>
</gene>
<comment type="caution">
    <text evidence="1">The sequence shown here is derived from an EMBL/GenBank/DDBJ whole genome shotgun (WGS) entry which is preliminary data.</text>
</comment>
<evidence type="ECO:0000313" key="1">
    <source>
        <dbReference type="EMBL" id="VBB17924.1"/>
    </source>
</evidence>
<name>A0A5K0U8W8_9VIRU</name>
<evidence type="ECO:0000313" key="2">
    <source>
        <dbReference type="Proteomes" id="UP000594342"/>
    </source>
</evidence>
<accession>A0A5K0U8W8</accession>
<dbReference type="EMBL" id="UPSH01000001">
    <property type="protein sequence ID" value="VBB17924.1"/>
    <property type="molecule type" value="Genomic_DNA"/>
</dbReference>
<reference evidence="1 2" key="1">
    <citation type="submission" date="2018-10" db="EMBL/GenBank/DDBJ databases">
        <authorList>
            <consortium name="IHU Genomes"/>
        </authorList>
    </citation>
    <scope>NUCLEOTIDE SEQUENCE [LARGE SCALE GENOMIC DNA]</scope>
    <source>
        <strain evidence="1 2">A1</strain>
    </source>
</reference>
<sequence length="121" mass="14100">MKKNGIKFLLVQINEAHSSAWPAGLPDQPEPQKCYNDRVCRAKKFIKDDAPEDPFIVRVDGFDDLFDNKFKTWPDKYYLIDSDYKVLAKSEYGMRKDGLIDLDCLDLLREMLDESDESDDE</sequence>
<protein>
    <submittedName>
        <fullName evidence="1">Uncharacterized protein</fullName>
    </submittedName>
</protein>
<keyword evidence="2" id="KW-1185">Reference proteome</keyword>
<dbReference type="Proteomes" id="UP000594342">
    <property type="component" value="Unassembled WGS sequence"/>
</dbReference>